<dbReference type="PRINTS" id="PR00344">
    <property type="entry name" value="BCTRLSENSOR"/>
</dbReference>
<evidence type="ECO:0000256" key="7">
    <source>
        <dbReference type="ARBA" id="ARBA00023012"/>
    </source>
</evidence>
<evidence type="ECO:0000313" key="10">
    <source>
        <dbReference type="EMBL" id="QFY60669.1"/>
    </source>
</evidence>
<keyword evidence="3" id="KW-0808">Transferase</keyword>
<evidence type="ECO:0000256" key="5">
    <source>
        <dbReference type="ARBA" id="ARBA00022777"/>
    </source>
</evidence>
<dbReference type="InterPro" id="IPR036890">
    <property type="entry name" value="HATPase_C_sf"/>
</dbReference>
<evidence type="ECO:0000313" key="11">
    <source>
        <dbReference type="Proteomes" id="UP000326881"/>
    </source>
</evidence>
<feature type="domain" description="Histidine kinase" evidence="9">
    <location>
        <begin position="94"/>
        <end position="173"/>
    </location>
</feature>
<dbReference type="KEGG" id="rgr:FZ934_09685"/>
<dbReference type="SMART" id="SM00387">
    <property type="entry name" value="HATPase_c"/>
    <property type="match status" value="1"/>
</dbReference>
<evidence type="ECO:0000256" key="1">
    <source>
        <dbReference type="ARBA" id="ARBA00000085"/>
    </source>
</evidence>
<evidence type="ECO:0000259" key="9">
    <source>
        <dbReference type="PROSITE" id="PS50109"/>
    </source>
</evidence>
<evidence type="ECO:0000256" key="8">
    <source>
        <dbReference type="SAM" id="MobiDB-lite"/>
    </source>
</evidence>
<reference evidence="10 11" key="1">
    <citation type="submission" date="2019-08" db="EMBL/GenBank/DDBJ databases">
        <title>Prosopis cineraria nodule microbiome.</title>
        <authorList>
            <person name="Ali R."/>
            <person name="Chaluvadi S.R."/>
            <person name="Wang X."/>
        </authorList>
    </citation>
    <scope>NUCLEOTIDE SEQUENCE [LARGE SCALE GENOMIC DNA]</scope>
    <source>
        <strain evidence="10 11">BG7</strain>
    </source>
</reference>
<dbReference type="SUPFAM" id="SSF55874">
    <property type="entry name" value="ATPase domain of HSP90 chaperone/DNA topoisomerase II/histidine kinase"/>
    <property type="match status" value="1"/>
</dbReference>
<gene>
    <name evidence="10" type="ORF">FZ934_09685</name>
</gene>
<evidence type="ECO:0000256" key="3">
    <source>
        <dbReference type="ARBA" id="ARBA00022679"/>
    </source>
</evidence>
<sequence length="240" mass="25727">MRRGLRRPAGNMTRILHIGDEARLDSAFSQRLQTWRGTIGLHVACPERCLEEKAPGGSARGTAGEASRTGAENQALRDIPPNVAGAVETAQRTIRDANRASEDGIDDRSRSLLVRTKLESAGVASLEVRDAGVGLDPASVGKLFEPFHSTKPNGMGIGLAICRTIIESHKGRLWASPNDGPAPRSASQFLSLLNQRFSLFRSAPSNYLNRLDFILLNELGCLLVAPGKRPTAGPSGQQAI</sequence>
<dbReference type="OrthoDB" id="9795133at2"/>
<dbReference type="EC" id="2.7.13.3" evidence="2"/>
<keyword evidence="7" id="KW-0902">Two-component regulatory system</keyword>
<keyword evidence="6" id="KW-0067">ATP-binding</keyword>
<dbReference type="GO" id="GO:0007234">
    <property type="term" value="P:osmosensory signaling via phosphorelay pathway"/>
    <property type="evidence" value="ECO:0007669"/>
    <property type="project" value="TreeGrafter"/>
</dbReference>
<dbReference type="Pfam" id="PF02518">
    <property type="entry name" value="HATPase_c"/>
    <property type="match status" value="1"/>
</dbReference>
<dbReference type="PANTHER" id="PTHR42878:SF7">
    <property type="entry name" value="SENSOR HISTIDINE KINASE GLRK"/>
    <property type="match status" value="1"/>
</dbReference>
<dbReference type="Gene3D" id="3.30.565.10">
    <property type="entry name" value="Histidine kinase-like ATPase, C-terminal domain"/>
    <property type="match status" value="1"/>
</dbReference>
<organism evidence="10 11">
    <name type="scientific">Rhizobium grahamii</name>
    <dbReference type="NCBI Taxonomy" id="1120045"/>
    <lineage>
        <taxon>Bacteria</taxon>
        <taxon>Pseudomonadati</taxon>
        <taxon>Pseudomonadota</taxon>
        <taxon>Alphaproteobacteria</taxon>
        <taxon>Hyphomicrobiales</taxon>
        <taxon>Rhizobiaceae</taxon>
        <taxon>Rhizobium/Agrobacterium group</taxon>
        <taxon>Rhizobium</taxon>
    </lineage>
</organism>
<dbReference type="PANTHER" id="PTHR42878">
    <property type="entry name" value="TWO-COMPONENT HISTIDINE KINASE"/>
    <property type="match status" value="1"/>
</dbReference>
<evidence type="ECO:0000256" key="4">
    <source>
        <dbReference type="ARBA" id="ARBA00022741"/>
    </source>
</evidence>
<dbReference type="GO" id="GO:0030295">
    <property type="term" value="F:protein kinase activator activity"/>
    <property type="evidence" value="ECO:0007669"/>
    <property type="project" value="TreeGrafter"/>
</dbReference>
<keyword evidence="11" id="KW-1185">Reference proteome</keyword>
<keyword evidence="4" id="KW-0547">Nucleotide-binding</keyword>
<accession>A0A5Q0CAG2</accession>
<evidence type="ECO:0000256" key="6">
    <source>
        <dbReference type="ARBA" id="ARBA00022840"/>
    </source>
</evidence>
<dbReference type="RefSeq" id="WP_153270888.1">
    <property type="nucleotide sequence ID" value="NZ_CP043498.1"/>
</dbReference>
<evidence type="ECO:0000256" key="2">
    <source>
        <dbReference type="ARBA" id="ARBA00012438"/>
    </source>
</evidence>
<name>A0A5Q0CAG2_9HYPH</name>
<dbReference type="InterPro" id="IPR003594">
    <property type="entry name" value="HATPase_dom"/>
</dbReference>
<dbReference type="InterPro" id="IPR050351">
    <property type="entry name" value="BphY/WalK/GraS-like"/>
</dbReference>
<dbReference type="Proteomes" id="UP000326881">
    <property type="component" value="Chromosome"/>
</dbReference>
<dbReference type="InterPro" id="IPR004358">
    <property type="entry name" value="Sig_transdc_His_kin-like_C"/>
</dbReference>
<dbReference type="InterPro" id="IPR005467">
    <property type="entry name" value="His_kinase_dom"/>
</dbReference>
<keyword evidence="5" id="KW-0418">Kinase</keyword>
<protein>
    <recommendedName>
        <fullName evidence="2">histidine kinase</fullName>
        <ecNumber evidence="2">2.7.13.3</ecNumber>
    </recommendedName>
</protein>
<dbReference type="GO" id="GO:0004673">
    <property type="term" value="F:protein histidine kinase activity"/>
    <property type="evidence" value="ECO:0007669"/>
    <property type="project" value="UniProtKB-EC"/>
</dbReference>
<dbReference type="GO" id="GO:0005524">
    <property type="term" value="F:ATP binding"/>
    <property type="evidence" value="ECO:0007669"/>
    <property type="project" value="UniProtKB-KW"/>
</dbReference>
<feature type="region of interest" description="Disordered" evidence="8">
    <location>
        <begin position="52"/>
        <end position="77"/>
    </location>
</feature>
<dbReference type="GO" id="GO:0000156">
    <property type="term" value="F:phosphorelay response regulator activity"/>
    <property type="evidence" value="ECO:0007669"/>
    <property type="project" value="TreeGrafter"/>
</dbReference>
<dbReference type="PROSITE" id="PS50109">
    <property type="entry name" value="HIS_KIN"/>
    <property type="match status" value="1"/>
</dbReference>
<proteinExistence type="predicted"/>
<dbReference type="AlphaFoldDB" id="A0A5Q0CAG2"/>
<dbReference type="EMBL" id="CP043498">
    <property type="protein sequence ID" value="QFY60669.1"/>
    <property type="molecule type" value="Genomic_DNA"/>
</dbReference>
<comment type="catalytic activity">
    <reaction evidence="1">
        <text>ATP + protein L-histidine = ADP + protein N-phospho-L-histidine.</text>
        <dbReference type="EC" id="2.7.13.3"/>
    </reaction>
</comment>